<reference evidence="5 7" key="2">
    <citation type="submission" date="2020-08" db="EMBL/GenBank/DDBJ databases">
        <title>Genomic Encyclopedia of Type Strains, Phase IV (KMG-IV): sequencing the most valuable type-strain genomes for metagenomic binning, comparative biology and taxonomic classification.</title>
        <authorList>
            <person name="Goeker M."/>
        </authorList>
    </citation>
    <scope>NUCLEOTIDE SEQUENCE [LARGE SCALE GENOMIC DNA]</scope>
    <source>
        <strain evidence="5 7">DSM 103679</strain>
    </source>
</reference>
<organism evidence="5 7">
    <name type="scientific">Treponema rectale</name>
    <dbReference type="NCBI Taxonomy" id="744512"/>
    <lineage>
        <taxon>Bacteria</taxon>
        <taxon>Pseudomonadati</taxon>
        <taxon>Spirochaetota</taxon>
        <taxon>Spirochaetia</taxon>
        <taxon>Spirochaetales</taxon>
        <taxon>Treponemataceae</taxon>
        <taxon>Treponema</taxon>
    </lineage>
</organism>
<evidence type="ECO:0000256" key="4">
    <source>
        <dbReference type="SAM" id="SignalP"/>
    </source>
</evidence>
<dbReference type="EMBL" id="JACHFR010000001">
    <property type="protein sequence ID" value="MBB5218185.1"/>
    <property type="molecule type" value="Genomic_DNA"/>
</dbReference>
<evidence type="ECO:0000313" key="5">
    <source>
        <dbReference type="EMBL" id="MBB5218185.1"/>
    </source>
</evidence>
<name>A0A840SBM3_9SPIR</name>
<evidence type="ECO:0000313" key="7">
    <source>
        <dbReference type="Proteomes" id="UP000578697"/>
    </source>
</evidence>
<keyword evidence="7" id="KW-1185">Reference proteome</keyword>
<dbReference type="Proteomes" id="UP000578697">
    <property type="component" value="Unassembled WGS sequence"/>
</dbReference>
<keyword evidence="2 3" id="KW-0802">TPR repeat</keyword>
<evidence type="ECO:0000256" key="1">
    <source>
        <dbReference type="ARBA" id="ARBA00022737"/>
    </source>
</evidence>
<dbReference type="PROSITE" id="PS51257">
    <property type="entry name" value="PROKAR_LIPOPROTEIN"/>
    <property type="match status" value="1"/>
</dbReference>
<reference evidence="6 8" key="1">
    <citation type="submission" date="2018-08" db="EMBL/GenBank/DDBJ databases">
        <title>The first complete genome of Treponema rectale (CHPAT), a commensal spirochete of the bovine rectum.</title>
        <authorList>
            <person name="Staton G.J."/>
            <person name="Clegg S.R."/>
            <person name="Carter S.D."/>
            <person name="Radford A.D."/>
            <person name="Darby A."/>
            <person name="Hall N."/>
            <person name="Birtles R.J."/>
            <person name="Evans N.J."/>
        </authorList>
    </citation>
    <scope>NUCLEOTIDE SEQUENCE [LARGE SCALE GENOMIC DNA]</scope>
    <source>
        <strain evidence="6 8">CHPA</strain>
    </source>
</reference>
<evidence type="ECO:0000313" key="6">
    <source>
        <dbReference type="EMBL" id="QOS40110.1"/>
    </source>
</evidence>
<feature type="repeat" description="TPR" evidence="3">
    <location>
        <begin position="74"/>
        <end position="107"/>
    </location>
</feature>
<protein>
    <submittedName>
        <fullName evidence="5">Tetratricopeptide (TPR) repeat protein</fullName>
    </submittedName>
    <submittedName>
        <fullName evidence="6">Tetratricopeptide repeat protein</fullName>
    </submittedName>
</protein>
<dbReference type="PANTHER" id="PTHR45586:SF1">
    <property type="entry name" value="LIPOPOLYSACCHARIDE ASSEMBLY PROTEIN B"/>
    <property type="match status" value="1"/>
</dbReference>
<dbReference type="SMART" id="SM00028">
    <property type="entry name" value="TPR"/>
    <property type="match status" value="3"/>
</dbReference>
<dbReference type="EMBL" id="CP031517">
    <property type="protein sequence ID" value="QOS40110.1"/>
    <property type="molecule type" value="Genomic_DNA"/>
</dbReference>
<accession>A0A840SBM3</accession>
<dbReference type="PANTHER" id="PTHR45586">
    <property type="entry name" value="TPR REPEAT-CONTAINING PROTEIN PA4667"/>
    <property type="match status" value="1"/>
</dbReference>
<evidence type="ECO:0000313" key="8">
    <source>
        <dbReference type="Proteomes" id="UP000593591"/>
    </source>
</evidence>
<dbReference type="RefSeq" id="WP_184651613.1">
    <property type="nucleotide sequence ID" value="NZ_JACHFR010000001.1"/>
</dbReference>
<dbReference type="InterPro" id="IPR051012">
    <property type="entry name" value="CellSynth/LPSAsmb/PSIAsmb"/>
</dbReference>
<gene>
    <name evidence="6" type="ORF">DYE49_06425</name>
    <name evidence="5" type="ORF">HNP77_000529</name>
</gene>
<feature type="signal peptide" evidence="4">
    <location>
        <begin position="1"/>
        <end position="23"/>
    </location>
</feature>
<evidence type="ECO:0000256" key="3">
    <source>
        <dbReference type="PROSITE-ProRule" id="PRU00339"/>
    </source>
</evidence>
<dbReference type="InterPro" id="IPR019734">
    <property type="entry name" value="TPR_rpt"/>
</dbReference>
<keyword evidence="1" id="KW-0677">Repeat</keyword>
<dbReference type="KEGG" id="trc:DYE49_06425"/>
<dbReference type="Pfam" id="PF13181">
    <property type="entry name" value="TPR_8"/>
    <property type="match status" value="1"/>
</dbReference>
<dbReference type="Proteomes" id="UP000593591">
    <property type="component" value="Chromosome"/>
</dbReference>
<dbReference type="SUPFAM" id="SSF48452">
    <property type="entry name" value="TPR-like"/>
    <property type="match status" value="1"/>
</dbReference>
<dbReference type="InterPro" id="IPR011990">
    <property type="entry name" value="TPR-like_helical_dom_sf"/>
</dbReference>
<dbReference type="PROSITE" id="PS50005">
    <property type="entry name" value="TPR"/>
    <property type="match status" value="1"/>
</dbReference>
<dbReference type="AlphaFoldDB" id="A0A840SBM3"/>
<dbReference type="Pfam" id="PF14559">
    <property type="entry name" value="TPR_19"/>
    <property type="match status" value="1"/>
</dbReference>
<proteinExistence type="predicted"/>
<dbReference type="Pfam" id="PF13174">
    <property type="entry name" value="TPR_6"/>
    <property type="match status" value="1"/>
</dbReference>
<feature type="chain" id="PRO_5036240807" evidence="4">
    <location>
        <begin position="24"/>
        <end position="217"/>
    </location>
</feature>
<dbReference type="Gene3D" id="1.25.40.10">
    <property type="entry name" value="Tetratricopeptide repeat domain"/>
    <property type="match status" value="1"/>
</dbReference>
<evidence type="ECO:0000256" key="2">
    <source>
        <dbReference type="ARBA" id="ARBA00022803"/>
    </source>
</evidence>
<sequence>MKLFSLTAAAVLTVIFLSGCTTVSSLPVPGEEAVRESNICREYYSIASSYEELKNYSKAVTYYKLSMSDPELHNAAYYKLGRCYVMSKDYSSALVIYEALLKKDPENITLKSCTAYVHAMNSDFPEAERLYKSLYEENPQSEDIAVNYINVLLIQEKYEQALPVFESFKEIFPDNDNVKTFQTKFDSVLTIAEPLSDQDVLPAEISEGQPAEKSEKE</sequence>
<keyword evidence="4" id="KW-0732">Signal</keyword>